<dbReference type="RefSeq" id="WP_087998971.1">
    <property type="nucleotide sequence ID" value="NZ_BMHB01000001.1"/>
</dbReference>
<name>A0A8J3F025_9BACI</name>
<evidence type="ECO:0000256" key="1">
    <source>
        <dbReference type="SAM" id="Phobius"/>
    </source>
</evidence>
<gene>
    <name evidence="2" type="ORF">GCM10007380_07150</name>
</gene>
<keyword evidence="3" id="KW-1185">Reference proteome</keyword>
<dbReference type="PANTHER" id="PTHR39165:SF1">
    <property type="entry name" value="DUF456 DOMAIN-CONTAINING PROTEIN"/>
    <property type="match status" value="1"/>
</dbReference>
<keyword evidence="1" id="KW-1133">Transmembrane helix</keyword>
<evidence type="ECO:0000313" key="2">
    <source>
        <dbReference type="EMBL" id="GGI11302.1"/>
    </source>
</evidence>
<dbReference type="Pfam" id="PF04306">
    <property type="entry name" value="DUF456"/>
    <property type="match status" value="1"/>
</dbReference>
<dbReference type="AlphaFoldDB" id="A0A8J3F025"/>
<feature type="transmembrane region" description="Helical" evidence="1">
    <location>
        <begin position="52"/>
        <end position="76"/>
    </location>
</feature>
<evidence type="ECO:0000313" key="3">
    <source>
        <dbReference type="Proteomes" id="UP000626244"/>
    </source>
</evidence>
<accession>A0A8J3F025</accession>
<dbReference type="InterPro" id="IPR007403">
    <property type="entry name" value="DUF456"/>
</dbReference>
<feature type="transmembrane region" description="Helical" evidence="1">
    <location>
        <begin position="135"/>
        <end position="161"/>
    </location>
</feature>
<feature type="transmembrane region" description="Helical" evidence="1">
    <location>
        <begin position="88"/>
        <end position="115"/>
    </location>
</feature>
<feature type="transmembrane region" description="Helical" evidence="1">
    <location>
        <begin position="7"/>
        <end position="40"/>
    </location>
</feature>
<proteinExistence type="predicted"/>
<sequence>MITSILLWTLIIICFVLAFIALIKPIIPGVPVLWVGFLIYHFGINREELGLFFWTIMVIFTAFIFIVDFIANKYFLQKYGSTKTGERVGCLAVIVGSFIFPPFGLIIVPFISVFVTEKVQGKTTKEALKSSWATVISFLSSSLAKAILQIIMVILFFIFVIM</sequence>
<dbReference type="Proteomes" id="UP000626244">
    <property type="component" value="Unassembled WGS sequence"/>
</dbReference>
<comment type="caution">
    <text evidence="2">The sequence shown here is derived from an EMBL/GenBank/DDBJ whole genome shotgun (WGS) entry which is preliminary data.</text>
</comment>
<organism evidence="2 3">
    <name type="scientific">Gottfriedia solisilvae</name>
    <dbReference type="NCBI Taxonomy" id="1516104"/>
    <lineage>
        <taxon>Bacteria</taxon>
        <taxon>Bacillati</taxon>
        <taxon>Bacillota</taxon>
        <taxon>Bacilli</taxon>
        <taxon>Bacillales</taxon>
        <taxon>Bacillaceae</taxon>
        <taxon>Gottfriedia</taxon>
    </lineage>
</organism>
<reference evidence="3" key="1">
    <citation type="journal article" date="2019" name="Int. J. Syst. Evol. Microbiol.">
        <title>The Global Catalogue of Microorganisms (GCM) 10K type strain sequencing project: providing services to taxonomists for standard genome sequencing and annotation.</title>
        <authorList>
            <consortium name="The Broad Institute Genomics Platform"/>
            <consortium name="The Broad Institute Genome Sequencing Center for Infectious Disease"/>
            <person name="Wu L."/>
            <person name="Ma J."/>
        </authorList>
    </citation>
    <scope>NUCLEOTIDE SEQUENCE [LARGE SCALE GENOMIC DNA]</scope>
    <source>
        <strain evidence="3">CGMCC 1.14993</strain>
    </source>
</reference>
<dbReference type="PANTHER" id="PTHR39165">
    <property type="entry name" value="IG HYPOTHETICAL 17883"/>
    <property type="match status" value="1"/>
</dbReference>
<keyword evidence="1" id="KW-0472">Membrane</keyword>
<dbReference type="OrthoDB" id="9808460at2"/>
<protein>
    <submittedName>
        <fullName evidence="2">Membrane protein</fullName>
    </submittedName>
</protein>
<keyword evidence="1" id="KW-0812">Transmembrane</keyword>
<dbReference type="EMBL" id="BMHB01000001">
    <property type="protein sequence ID" value="GGI11302.1"/>
    <property type="molecule type" value="Genomic_DNA"/>
</dbReference>